<protein>
    <recommendedName>
        <fullName evidence="3">Pectate lyase</fullName>
    </recommendedName>
</protein>
<reference evidence="1 2" key="1">
    <citation type="submission" date="2024-03" db="EMBL/GenBank/DDBJ databases">
        <title>A high-quality draft genome sequence of Diaporthe vaccinii, a causative agent of upright dieback and viscid rot disease in cranberry plants.</title>
        <authorList>
            <person name="Sarrasin M."/>
            <person name="Lang B.F."/>
            <person name="Burger G."/>
        </authorList>
    </citation>
    <scope>NUCLEOTIDE SEQUENCE [LARGE SCALE GENOMIC DNA]</scope>
    <source>
        <strain evidence="1 2">IS7</strain>
    </source>
</reference>
<evidence type="ECO:0000313" key="2">
    <source>
        <dbReference type="Proteomes" id="UP001600888"/>
    </source>
</evidence>
<sequence length="103" mass="11999">MRFNGFKGDGERGVIIRNNSIGYGTEWNDKVEYRQKSFGVRAQGKKRPVWSSNVVTLAQQTVIRLFWLRLIIPKGTNGEETGINNWYFGGSTWWERRKLARFA</sequence>
<organism evidence="1 2">
    <name type="scientific">Diaporthe vaccinii</name>
    <dbReference type="NCBI Taxonomy" id="105482"/>
    <lineage>
        <taxon>Eukaryota</taxon>
        <taxon>Fungi</taxon>
        <taxon>Dikarya</taxon>
        <taxon>Ascomycota</taxon>
        <taxon>Pezizomycotina</taxon>
        <taxon>Sordariomycetes</taxon>
        <taxon>Sordariomycetidae</taxon>
        <taxon>Diaporthales</taxon>
        <taxon>Diaporthaceae</taxon>
        <taxon>Diaporthe</taxon>
        <taxon>Diaporthe eres species complex</taxon>
    </lineage>
</organism>
<proteinExistence type="predicted"/>
<dbReference type="EMBL" id="JBAWTH010000187">
    <property type="protein sequence ID" value="KAL2273416.1"/>
    <property type="molecule type" value="Genomic_DNA"/>
</dbReference>
<gene>
    <name evidence="1" type="ORF">FJTKL_04544</name>
</gene>
<dbReference type="Proteomes" id="UP001600888">
    <property type="component" value="Unassembled WGS sequence"/>
</dbReference>
<comment type="caution">
    <text evidence="1">The sequence shown here is derived from an EMBL/GenBank/DDBJ whole genome shotgun (WGS) entry which is preliminary data.</text>
</comment>
<name>A0ABR4DSW6_9PEZI</name>
<accession>A0ABR4DSW6</accession>
<keyword evidence="2" id="KW-1185">Reference proteome</keyword>
<evidence type="ECO:0008006" key="3">
    <source>
        <dbReference type="Google" id="ProtNLM"/>
    </source>
</evidence>
<evidence type="ECO:0000313" key="1">
    <source>
        <dbReference type="EMBL" id="KAL2273416.1"/>
    </source>
</evidence>